<feature type="compositionally biased region" description="Polar residues" evidence="1">
    <location>
        <begin position="63"/>
        <end position="77"/>
    </location>
</feature>
<dbReference type="GeneID" id="91087911"/>
<proteinExistence type="predicted"/>
<dbReference type="RefSeq" id="XP_066069190.1">
    <property type="nucleotide sequence ID" value="XM_066213093.1"/>
</dbReference>
<reference evidence="2" key="3">
    <citation type="submission" date="2024-01" db="EMBL/GenBank/DDBJ databases">
        <authorList>
            <person name="Coelho M.A."/>
            <person name="David-Palma M."/>
            <person name="Shea T."/>
            <person name="Sun S."/>
            <person name="Cuomo C.A."/>
            <person name="Heitman J."/>
        </authorList>
    </citation>
    <scope>NUCLEOTIDE SEQUENCE</scope>
    <source>
        <strain evidence="2">CBS 7841</strain>
    </source>
</reference>
<evidence type="ECO:0000313" key="3">
    <source>
        <dbReference type="Proteomes" id="UP000094043"/>
    </source>
</evidence>
<reference evidence="2" key="1">
    <citation type="submission" date="2016-06" db="EMBL/GenBank/DDBJ databases">
        <authorList>
            <person name="Cuomo C."/>
            <person name="Litvintseva A."/>
            <person name="Heitman J."/>
            <person name="Chen Y."/>
            <person name="Sun S."/>
            <person name="Springer D."/>
            <person name="Dromer F."/>
            <person name="Young S."/>
            <person name="Zeng Q."/>
            <person name="Chapman S."/>
            <person name="Gujja S."/>
            <person name="Saif S."/>
            <person name="Birren B."/>
        </authorList>
    </citation>
    <scope>NUCLEOTIDE SEQUENCE</scope>
    <source>
        <strain evidence="2">CBS 7841</strain>
    </source>
</reference>
<feature type="region of interest" description="Disordered" evidence="1">
    <location>
        <begin position="55"/>
        <end position="77"/>
    </location>
</feature>
<dbReference type="AlphaFoldDB" id="A0A1E3IEL4"/>
<feature type="compositionally biased region" description="Basic and acidic residues" evidence="1">
    <location>
        <begin position="291"/>
        <end position="301"/>
    </location>
</feature>
<organism evidence="2 3">
    <name type="scientific">Cryptococcus depauperatus CBS 7841</name>
    <dbReference type="NCBI Taxonomy" id="1295531"/>
    <lineage>
        <taxon>Eukaryota</taxon>
        <taxon>Fungi</taxon>
        <taxon>Dikarya</taxon>
        <taxon>Basidiomycota</taxon>
        <taxon>Agaricomycotina</taxon>
        <taxon>Tremellomycetes</taxon>
        <taxon>Tremellales</taxon>
        <taxon>Cryptococcaceae</taxon>
        <taxon>Cryptococcus</taxon>
    </lineage>
</organism>
<gene>
    <name evidence="2" type="ORF">L203_103701</name>
</gene>
<name>A0A1E3IEL4_9TREE</name>
<dbReference type="OrthoDB" id="10667626at2759"/>
<evidence type="ECO:0000256" key="1">
    <source>
        <dbReference type="SAM" id="MobiDB-lite"/>
    </source>
</evidence>
<feature type="region of interest" description="Disordered" evidence="1">
    <location>
        <begin position="273"/>
        <end position="336"/>
    </location>
</feature>
<feature type="compositionally biased region" description="Basic residues" evidence="1">
    <location>
        <begin position="324"/>
        <end position="336"/>
    </location>
</feature>
<dbReference type="Proteomes" id="UP000094043">
    <property type="component" value="Chromosome 4"/>
</dbReference>
<feature type="region of interest" description="Disordered" evidence="1">
    <location>
        <begin position="89"/>
        <end position="115"/>
    </location>
</feature>
<dbReference type="KEGG" id="cdep:91087911"/>
<keyword evidence="3" id="KW-1185">Reference proteome</keyword>
<dbReference type="EMBL" id="CP143787">
    <property type="protein sequence ID" value="WVN88490.1"/>
    <property type="molecule type" value="Genomic_DNA"/>
</dbReference>
<sequence>MGIFTQIRAHWSPPDDNKHIHNISYGSIKPSRSNGSLASISDYAPLSTIHHSTLFGSKKSSKRPQISHPTLAQASTSAVSNRIFRPLLIQQNQRDLPPPPVPIKMGKQGRKLQKPRSCGNLAFGLKPIPRSTSLAQIQEPMKEKVCLNQPVKVSSIRKCPSTPQIRRKPPPSLGTEYQKLLNESDQMRHNKSNKEKEERIVITDCTENNLDILGSDQSDEGPPQLPMIEVSTPFGTTFTLNNTPQEPLIVRLSPQRPSGLTLSPSSSLIAFRVQRGSSSKSSIKGDKHRGWKEPEGWDQKNFKPLPPVPPLPAYLKPLQLKGGPRLRKTHQRTISS</sequence>
<accession>A0A1E3IEL4</accession>
<reference evidence="2" key="2">
    <citation type="journal article" date="2022" name="Elife">
        <title>Obligate sexual reproduction of a homothallic fungus closely related to the Cryptococcus pathogenic species complex.</title>
        <authorList>
            <person name="Passer A.R."/>
            <person name="Clancey S.A."/>
            <person name="Shea T."/>
            <person name="David-Palma M."/>
            <person name="Averette A.F."/>
            <person name="Boekhout T."/>
            <person name="Porcel B.M."/>
            <person name="Nowrousian M."/>
            <person name="Cuomo C.A."/>
            <person name="Sun S."/>
            <person name="Heitman J."/>
            <person name="Coelho M.A."/>
        </authorList>
    </citation>
    <scope>NUCLEOTIDE SEQUENCE</scope>
    <source>
        <strain evidence="2">CBS 7841</strain>
    </source>
</reference>
<protein>
    <submittedName>
        <fullName evidence="2">Uncharacterized protein</fullName>
    </submittedName>
</protein>
<dbReference type="VEuPathDB" id="FungiDB:L203_03801"/>
<evidence type="ECO:0000313" key="2">
    <source>
        <dbReference type="EMBL" id="WVN88490.1"/>
    </source>
</evidence>